<feature type="region of interest" description="Disordered" evidence="4">
    <location>
        <begin position="243"/>
        <end position="298"/>
    </location>
</feature>
<dbReference type="AlphaFoldDB" id="A0A426Y4J4"/>
<accession>A0A426Y4J4</accession>
<feature type="non-terminal residue" evidence="7">
    <location>
        <position position="1"/>
    </location>
</feature>
<dbReference type="InterPro" id="IPR050600">
    <property type="entry name" value="SETD3_SETD6_MTase"/>
</dbReference>
<keyword evidence="3" id="KW-0949">S-adenosyl-L-methionine</keyword>
<evidence type="ECO:0000313" key="7">
    <source>
        <dbReference type="EMBL" id="RRT46672.1"/>
    </source>
</evidence>
<keyword evidence="1" id="KW-0489">Methyltransferase</keyword>
<dbReference type="InterPro" id="IPR036464">
    <property type="entry name" value="Rubisco_LSMT_subst-bd_sf"/>
</dbReference>
<dbReference type="PANTHER" id="PTHR13271:SF113">
    <property type="entry name" value="[FRUCTOSE-BISPHOSPHATE ALDOLASE]-LYSINE N-METHYLTRANSFERASE, CHLOROPLASTIC"/>
    <property type="match status" value="1"/>
</dbReference>
<comment type="caution">
    <text evidence="7">The sequence shown here is derived from an EMBL/GenBank/DDBJ whole genome shotgun (WGS) entry which is preliminary data.</text>
</comment>
<keyword evidence="5" id="KW-0732">Signal</keyword>
<dbReference type="InterPro" id="IPR015353">
    <property type="entry name" value="Rubisco_LSMT_subst-bd"/>
</dbReference>
<protein>
    <recommendedName>
        <fullName evidence="6">Rubisco LSMT substrate-binding domain-containing protein</fullName>
    </recommendedName>
</protein>
<evidence type="ECO:0000259" key="6">
    <source>
        <dbReference type="Pfam" id="PF09273"/>
    </source>
</evidence>
<feature type="compositionally biased region" description="Basic and acidic residues" evidence="4">
    <location>
        <begin position="259"/>
        <end position="268"/>
    </location>
</feature>
<evidence type="ECO:0000256" key="3">
    <source>
        <dbReference type="ARBA" id="ARBA00022691"/>
    </source>
</evidence>
<dbReference type="EMBL" id="AMZH03015039">
    <property type="protein sequence ID" value="RRT46672.1"/>
    <property type="molecule type" value="Genomic_DNA"/>
</dbReference>
<evidence type="ECO:0000256" key="5">
    <source>
        <dbReference type="SAM" id="SignalP"/>
    </source>
</evidence>
<dbReference type="Pfam" id="PF09273">
    <property type="entry name" value="Rubis-subs-bind"/>
    <property type="match status" value="1"/>
</dbReference>
<dbReference type="InterPro" id="IPR046341">
    <property type="entry name" value="SET_dom_sf"/>
</dbReference>
<reference evidence="7 8" key="1">
    <citation type="journal article" date="2014" name="Agronomy (Basel)">
        <title>A Draft Genome Sequence for Ensete ventricosum, the Drought-Tolerant Tree Against Hunger.</title>
        <authorList>
            <person name="Harrison J."/>
            <person name="Moore K.A."/>
            <person name="Paszkiewicz K."/>
            <person name="Jones T."/>
            <person name="Grant M."/>
            <person name="Ambacheew D."/>
            <person name="Muzemil S."/>
            <person name="Studholme D.J."/>
        </authorList>
    </citation>
    <scope>NUCLEOTIDE SEQUENCE [LARGE SCALE GENOMIC DNA]</scope>
</reference>
<dbReference type="GO" id="GO:0032259">
    <property type="term" value="P:methylation"/>
    <property type="evidence" value="ECO:0007669"/>
    <property type="project" value="UniProtKB-KW"/>
</dbReference>
<proteinExistence type="predicted"/>
<feature type="signal peptide" evidence="5">
    <location>
        <begin position="1"/>
        <end position="27"/>
    </location>
</feature>
<evidence type="ECO:0000256" key="4">
    <source>
        <dbReference type="SAM" id="MobiDB-lite"/>
    </source>
</evidence>
<dbReference type="Proteomes" id="UP000287651">
    <property type="component" value="Unassembled WGS sequence"/>
</dbReference>
<gene>
    <name evidence="7" type="ORF">B296_00014908</name>
</gene>
<dbReference type="PANTHER" id="PTHR13271">
    <property type="entry name" value="UNCHARACTERIZED PUTATIVE METHYLTRANSFERASE"/>
    <property type="match status" value="1"/>
</dbReference>
<dbReference type="SUPFAM" id="SSF81822">
    <property type="entry name" value="RuBisCo LSMT C-terminal, substrate-binding domain"/>
    <property type="match status" value="2"/>
</dbReference>
<feature type="domain" description="Rubisco LSMT substrate-binding" evidence="6">
    <location>
        <begin position="110"/>
        <end position="207"/>
    </location>
</feature>
<evidence type="ECO:0000313" key="8">
    <source>
        <dbReference type="Proteomes" id="UP000287651"/>
    </source>
</evidence>
<sequence length="416" mass="47604">IGRLCAGLKPWVSIALFLLRERALGTASPWHPYLDILPPTTNSTIFWTEEELSEIEVYVNLPTHASHDKYTQVYIQYDIAKSNADLALDYGFVEQRPDRDAYTFTLEISESDTFYGDKIDIAESNGLDETAYFDIALGCPLPPLMLPYLRLVVLGGTDAFLVESVFRNTIWGHLELPVSRANEEAICRVIRQACKSALSAYHTTIEEVTGTRTARYRAVPPKIDRRQSISAIGRPIEEEIDHRRSIEEEKGKKKRQRRKKEEEKKEYLARAPSLPTGRPRPRSLFSRARRRSVSPCGEKDRGNVSPFLLFFYILIPGGTHCAYRLVPIICQYHRNGPVTCGCNTQDEKLMEGDNLDERLRIAICVRAGEKKVLQQIDDAFQERESELDILEYYQERKLKDLGLVGEQGDIIFWESK</sequence>
<feature type="chain" id="PRO_5019473240" description="Rubisco LSMT substrate-binding domain-containing protein" evidence="5">
    <location>
        <begin position="28"/>
        <end position="416"/>
    </location>
</feature>
<evidence type="ECO:0000256" key="1">
    <source>
        <dbReference type="ARBA" id="ARBA00022603"/>
    </source>
</evidence>
<dbReference type="SUPFAM" id="SSF82199">
    <property type="entry name" value="SET domain"/>
    <property type="match status" value="1"/>
</dbReference>
<keyword evidence="2" id="KW-0808">Transferase</keyword>
<evidence type="ECO:0000256" key="2">
    <source>
        <dbReference type="ARBA" id="ARBA00022679"/>
    </source>
</evidence>
<dbReference type="Gene3D" id="3.90.1410.10">
    <property type="entry name" value="set domain protein methyltransferase, domain 1"/>
    <property type="match status" value="1"/>
</dbReference>
<organism evidence="7 8">
    <name type="scientific">Ensete ventricosum</name>
    <name type="common">Abyssinian banana</name>
    <name type="synonym">Musa ensete</name>
    <dbReference type="NCBI Taxonomy" id="4639"/>
    <lineage>
        <taxon>Eukaryota</taxon>
        <taxon>Viridiplantae</taxon>
        <taxon>Streptophyta</taxon>
        <taxon>Embryophyta</taxon>
        <taxon>Tracheophyta</taxon>
        <taxon>Spermatophyta</taxon>
        <taxon>Magnoliopsida</taxon>
        <taxon>Liliopsida</taxon>
        <taxon>Zingiberales</taxon>
        <taxon>Musaceae</taxon>
        <taxon>Ensete</taxon>
    </lineage>
</organism>
<dbReference type="GO" id="GO:0016279">
    <property type="term" value="F:protein-lysine N-methyltransferase activity"/>
    <property type="evidence" value="ECO:0007669"/>
    <property type="project" value="TreeGrafter"/>
</dbReference>
<dbReference type="Gene3D" id="3.90.1420.10">
    <property type="entry name" value="Rubisco LSMT, substrate-binding domain"/>
    <property type="match status" value="1"/>
</dbReference>
<name>A0A426Y4J4_ENSVE</name>